<dbReference type="PANTHER" id="PTHR30087">
    <property type="entry name" value="INNER MEMBRANE PROTEIN"/>
    <property type="match status" value="1"/>
</dbReference>
<dbReference type="Pfam" id="PF04463">
    <property type="entry name" value="2-thiour_desulf"/>
    <property type="match status" value="1"/>
</dbReference>
<accession>A0ABU0UXH0</accession>
<organism evidence="1 2">
    <name type="scientific">Acinetobacter baylyi</name>
    <dbReference type="NCBI Taxonomy" id="202950"/>
    <lineage>
        <taxon>Bacteria</taxon>
        <taxon>Pseudomonadati</taxon>
        <taxon>Pseudomonadota</taxon>
        <taxon>Gammaproteobacteria</taxon>
        <taxon>Moraxellales</taxon>
        <taxon>Moraxellaceae</taxon>
        <taxon>Acinetobacter</taxon>
    </lineage>
</organism>
<protein>
    <submittedName>
        <fullName evidence="1">Uncharacterized protein YbbK (DUF523 family)</fullName>
    </submittedName>
</protein>
<evidence type="ECO:0000313" key="2">
    <source>
        <dbReference type="Proteomes" id="UP001233360"/>
    </source>
</evidence>
<dbReference type="RefSeq" id="WP_307003507.1">
    <property type="nucleotide sequence ID" value="NZ_JAUTBK010000002.1"/>
</dbReference>
<dbReference type="EMBL" id="JAUTBK010000002">
    <property type="protein sequence ID" value="MDQ1209111.1"/>
    <property type="molecule type" value="Genomic_DNA"/>
</dbReference>
<dbReference type="Proteomes" id="UP001233360">
    <property type="component" value="Unassembled WGS sequence"/>
</dbReference>
<gene>
    <name evidence="1" type="ORF">QE380_002034</name>
</gene>
<keyword evidence="2" id="KW-1185">Reference proteome</keyword>
<dbReference type="PANTHER" id="PTHR30087:SF1">
    <property type="entry name" value="HYPOTHETICAL CYTOSOLIC PROTEIN"/>
    <property type="match status" value="1"/>
</dbReference>
<proteinExistence type="predicted"/>
<name>A0ABU0UXH0_ACIBI</name>
<dbReference type="InterPro" id="IPR007553">
    <property type="entry name" value="2-thiour_desulf"/>
</dbReference>
<evidence type="ECO:0000313" key="1">
    <source>
        <dbReference type="EMBL" id="MDQ1209111.1"/>
    </source>
</evidence>
<reference evidence="1 2" key="1">
    <citation type="submission" date="2023-07" db="EMBL/GenBank/DDBJ databases">
        <title>Functional and genomic diversity of the sorghum phyllosphere microbiome.</title>
        <authorList>
            <person name="Shade A."/>
        </authorList>
    </citation>
    <scope>NUCLEOTIDE SEQUENCE [LARGE SCALE GENOMIC DNA]</scope>
    <source>
        <strain evidence="1 2">SORGH_AS_0887</strain>
    </source>
</reference>
<sequence length="161" mass="17020">MLLVSACLAGEPVRYDGKSCTVSLIKSLIAQGKAKPICPECLGGLPTPRPAAEIQGGTGDDILAGRAKVIDSNGQDVSAAFTAGAYQTLKIVQFYQATAIVLKENSPSCGSQFIYNGQFNGQKRTGLGVTAALLKQHGFEILSEHELEQWYANQKLSLGSC</sequence>
<comment type="caution">
    <text evidence="1">The sequence shown here is derived from an EMBL/GenBank/DDBJ whole genome shotgun (WGS) entry which is preliminary data.</text>
</comment>